<dbReference type="PANTHER" id="PTHR30292:SF0">
    <property type="entry name" value="5-OXOPROLINASE SUBUNIT A"/>
    <property type="match status" value="1"/>
</dbReference>
<dbReference type="InterPro" id="IPR011330">
    <property type="entry name" value="Glyco_hydro/deAcase_b/a-brl"/>
</dbReference>
<dbReference type="HAMAP" id="MF_00691">
    <property type="entry name" value="PxpA"/>
    <property type="match status" value="1"/>
</dbReference>
<dbReference type="InterPro" id="IPR005501">
    <property type="entry name" value="LamB/YcsF/PxpA-like"/>
</dbReference>
<dbReference type="GO" id="GO:0005975">
    <property type="term" value="P:carbohydrate metabolic process"/>
    <property type="evidence" value="ECO:0007669"/>
    <property type="project" value="InterPro"/>
</dbReference>
<name>A0A7X2V3Y3_9BACI</name>
<protein>
    <recommendedName>
        <fullName evidence="1">5-oxoprolinase subunit A</fullName>
        <shortName evidence="1">5-OPase subunit A</shortName>
        <ecNumber evidence="1">3.5.2.9</ecNumber>
    </recommendedName>
    <alternativeName>
        <fullName evidence="1">5-oxoprolinase (ATP-hydrolyzing) subunit A</fullName>
    </alternativeName>
</protein>
<dbReference type="GO" id="GO:0005524">
    <property type="term" value="F:ATP binding"/>
    <property type="evidence" value="ECO:0007669"/>
    <property type="project" value="UniProtKB-UniRule"/>
</dbReference>
<dbReference type="NCBIfam" id="NF003814">
    <property type="entry name" value="PRK05406.1-3"/>
    <property type="match status" value="1"/>
</dbReference>
<reference evidence="2 3" key="1">
    <citation type="journal article" date="2017" name="Int. J. Syst. Evol. Microbiol.">
        <title>Bacillus mangrovi sp. nov., isolated from a sediment sample from a mangrove forest.</title>
        <authorList>
            <person name="Gupta V."/>
            <person name="Singh P.K."/>
            <person name="Korpole S."/>
            <person name="Tanuku N.R.S."/>
            <person name="Pinnaka A.K."/>
        </authorList>
    </citation>
    <scope>NUCLEOTIDE SEQUENCE [LARGE SCALE GENOMIC DNA]</scope>
    <source>
        <strain evidence="2 3">KCTC 33872</strain>
    </source>
</reference>
<dbReference type="SUPFAM" id="SSF88713">
    <property type="entry name" value="Glycoside hydrolase/deacetylase"/>
    <property type="match status" value="1"/>
</dbReference>
<dbReference type="GO" id="GO:0017168">
    <property type="term" value="F:5-oxoprolinase (ATP-hydrolyzing) activity"/>
    <property type="evidence" value="ECO:0007669"/>
    <property type="project" value="UniProtKB-UniRule"/>
</dbReference>
<keyword evidence="1" id="KW-0067">ATP-binding</keyword>
<dbReference type="RefSeq" id="WP_155111386.1">
    <property type="nucleotide sequence ID" value="NZ_WMIB01000003.1"/>
</dbReference>
<evidence type="ECO:0000313" key="3">
    <source>
        <dbReference type="Proteomes" id="UP000434639"/>
    </source>
</evidence>
<comment type="subunit">
    <text evidence="1">Forms a complex composed of PxpA, PxpB and PxpC.</text>
</comment>
<dbReference type="NCBIfam" id="NF003816">
    <property type="entry name" value="PRK05406.1-5"/>
    <property type="match status" value="1"/>
</dbReference>
<evidence type="ECO:0000256" key="1">
    <source>
        <dbReference type="HAMAP-Rule" id="MF_00691"/>
    </source>
</evidence>
<dbReference type="EC" id="3.5.2.9" evidence="1"/>
<dbReference type="OrthoDB" id="9773478at2"/>
<dbReference type="AlphaFoldDB" id="A0A7X2V3Y3"/>
<dbReference type="Pfam" id="PF03746">
    <property type="entry name" value="LamB_YcsF"/>
    <property type="match status" value="1"/>
</dbReference>
<proteinExistence type="inferred from homology"/>
<evidence type="ECO:0000313" key="2">
    <source>
        <dbReference type="EMBL" id="MTH52845.1"/>
    </source>
</evidence>
<keyword evidence="1 2" id="KW-0378">Hydrolase</keyword>
<gene>
    <name evidence="1 2" type="primary">pxpA</name>
    <name evidence="2" type="ORF">GKZ89_05435</name>
</gene>
<comment type="catalytic activity">
    <reaction evidence="1">
        <text>5-oxo-L-proline + ATP + 2 H2O = L-glutamate + ADP + phosphate + H(+)</text>
        <dbReference type="Rhea" id="RHEA:10348"/>
        <dbReference type="ChEBI" id="CHEBI:15377"/>
        <dbReference type="ChEBI" id="CHEBI:15378"/>
        <dbReference type="ChEBI" id="CHEBI:29985"/>
        <dbReference type="ChEBI" id="CHEBI:30616"/>
        <dbReference type="ChEBI" id="CHEBI:43474"/>
        <dbReference type="ChEBI" id="CHEBI:58402"/>
        <dbReference type="ChEBI" id="CHEBI:456216"/>
        <dbReference type="EC" id="3.5.2.9"/>
    </reaction>
</comment>
<keyword evidence="1" id="KW-0547">Nucleotide-binding</keyword>
<comment type="similarity">
    <text evidence="1">Belongs to the LamB/PxpA family.</text>
</comment>
<dbReference type="Proteomes" id="UP000434639">
    <property type="component" value="Unassembled WGS sequence"/>
</dbReference>
<comment type="caution">
    <text evidence="2">The sequence shown here is derived from an EMBL/GenBank/DDBJ whole genome shotgun (WGS) entry which is preliminary data.</text>
</comment>
<dbReference type="Gene3D" id="3.20.20.370">
    <property type="entry name" value="Glycoside hydrolase/deacetylase"/>
    <property type="match status" value="1"/>
</dbReference>
<dbReference type="CDD" id="cd10787">
    <property type="entry name" value="LamB_YcsF_like"/>
    <property type="match status" value="1"/>
</dbReference>
<accession>A0A7X2V3Y3</accession>
<sequence length="250" mass="26543">MQIDLNCDLGESFGSYSIGSDEAILPLVSSVNVACGFHAGDPSVMRKTVQMAIRSGTAIGAHPGFPDLQGFGRRQLSVTPSEAYDMVLYQIGALDGFVRSEGGSLHHVKPHGALYNMAAGDSSLAAAIAEAVFKFNPDLILYGLSGSELIAAGKNAGLQTASEVFADRTYQSSGALTPRTRDDALIKEDRQAIEQVKRMITEKKVISTDGKEIPITADTVCIHGDGAHALEFAARIKKELLDDGISIQSM</sequence>
<organism evidence="2 3">
    <name type="scientific">Metabacillus mangrovi</name>
    <dbReference type="NCBI Taxonomy" id="1491830"/>
    <lineage>
        <taxon>Bacteria</taxon>
        <taxon>Bacillati</taxon>
        <taxon>Bacillota</taxon>
        <taxon>Bacilli</taxon>
        <taxon>Bacillales</taxon>
        <taxon>Bacillaceae</taxon>
        <taxon>Metabacillus</taxon>
    </lineage>
</organism>
<keyword evidence="3" id="KW-1185">Reference proteome</keyword>
<dbReference type="PANTHER" id="PTHR30292">
    <property type="entry name" value="UNCHARACTERIZED PROTEIN YBGL-RELATED"/>
    <property type="match status" value="1"/>
</dbReference>
<dbReference type="EMBL" id="WMIB01000003">
    <property type="protein sequence ID" value="MTH52845.1"/>
    <property type="molecule type" value="Genomic_DNA"/>
</dbReference>
<comment type="function">
    <text evidence="1">Catalyzes the cleavage of 5-oxoproline to form L-glutamate coupled to the hydrolysis of ATP to ADP and inorganic phosphate.</text>
</comment>